<keyword evidence="4" id="KW-1185">Reference proteome</keyword>
<organism evidence="3 4">
    <name type="scientific">Streptomyces thinghirensis</name>
    <dbReference type="NCBI Taxonomy" id="551547"/>
    <lineage>
        <taxon>Bacteria</taxon>
        <taxon>Bacillati</taxon>
        <taxon>Actinomycetota</taxon>
        <taxon>Actinomycetes</taxon>
        <taxon>Kitasatosporales</taxon>
        <taxon>Streptomycetaceae</taxon>
        <taxon>Streptomyces</taxon>
    </lineage>
</organism>
<evidence type="ECO:0008006" key="5">
    <source>
        <dbReference type="Google" id="ProtNLM"/>
    </source>
</evidence>
<feature type="region of interest" description="Disordered" evidence="2">
    <location>
        <begin position="1"/>
        <end position="50"/>
    </location>
</feature>
<keyword evidence="1" id="KW-0233">DNA recombination</keyword>
<evidence type="ECO:0000313" key="3">
    <source>
        <dbReference type="EMBL" id="GAA5214175.1"/>
    </source>
</evidence>
<comment type="caution">
    <text evidence="3">The sequence shown here is derived from an EMBL/GenBank/DDBJ whole genome shotgun (WGS) entry which is preliminary data.</text>
</comment>
<evidence type="ECO:0000313" key="4">
    <source>
        <dbReference type="Proteomes" id="UP001499878"/>
    </source>
</evidence>
<sequence>MPGSKVGNSLRVKGPTTNRIRRHESDSTVLSGNFAPTALTPAPPPLPVRPPRSLGDFTTAPAEEIIEVTANHFSQSDKEKHKPRRAMRDFLGHLATFPGVTWQERWEASGHDEGQPVGEVAGDDRHQQKRLNCAAGYAFAMRLVRPTLLGFRCNRFSHYAPWFRGVAKDPWLEEFCARADQLPMSQCRRSRAKFDVCCALTVFGIDLADLTPEALLHYAVESRAHGLAGENSRSGSYAGTLAWPILHDMGQFPASAPRSFRGAVTRGQISVEEAVDRHQLRNQEVRDVLVEYIRRRSAGLDYSTLRQLVNLLVRVFWKQIEEINPDQQDLRLSEETFTQWKEWMLVLPNGNPRLDVDGPLMAVRALYLDLQTWAVAEPERWAKWSAPCPVRDADLRWFHLRRRRLQERMVNRTRDRQPLLPVLSQYVNDTWHRLRTMLEAAQQVENGDEFTVDGTTWLRVSTKDQRHNRPPVRAVNRTTGELVHLSRDENIAFWQWAVVETLRLAGLRAEELTDLTHLSVRQYQRSSGEVVALLVISPSKSDRERVIPMSAELFHVIAQIIRRHRNQHGTVPVCARYDLHEKVWSEELPYLFQTFHAASSAACPPPPCGA</sequence>
<proteinExistence type="predicted"/>
<name>A0ABP9TD35_9ACTN</name>
<reference evidence="4" key="1">
    <citation type="journal article" date="2019" name="Int. J. Syst. Evol. Microbiol.">
        <title>The Global Catalogue of Microorganisms (GCM) 10K type strain sequencing project: providing services to taxonomists for standard genome sequencing and annotation.</title>
        <authorList>
            <consortium name="The Broad Institute Genomics Platform"/>
            <consortium name="The Broad Institute Genome Sequencing Center for Infectious Disease"/>
            <person name="Wu L."/>
            <person name="Ma J."/>
        </authorList>
    </citation>
    <scope>NUCLEOTIDE SEQUENCE [LARGE SCALE GENOMIC DNA]</scope>
    <source>
        <strain evidence="4">JCM 18306</strain>
    </source>
</reference>
<protein>
    <recommendedName>
        <fullName evidence="5">Integrase</fullName>
    </recommendedName>
</protein>
<dbReference type="Proteomes" id="UP001499878">
    <property type="component" value="Unassembled WGS sequence"/>
</dbReference>
<accession>A0ABP9TD35</accession>
<dbReference type="InterPro" id="IPR011010">
    <property type="entry name" value="DNA_brk_join_enz"/>
</dbReference>
<evidence type="ECO:0000256" key="2">
    <source>
        <dbReference type="SAM" id="MobiDB-lite"/>
    </source>
</evidence>
<gene>
    <name evidence="3" type="ORF">GCM10023323_58140</name>
</gene>
<feature type="compositionally biased region" description="Pro residues" evidence="2">
    <location>
        <begin position="41"/>
        <end position="50"/>
    </location>
</feature>
<evidence type="ECO:0000256" key="1">
    <source>
        <dbReference type="ARBA" id="ARBA00023172"/>
    </source>
</evidence>
<dbReference type="SUPFAM" id="SSF56349">
    <property type="entry name" value="DNA breaking-rejoining enzymes"/>
    <property type="match status" value="1"/>
</dbReference>
<dbReference type="InterPro" id="IPR013762">
    <property type="entry name" value="Integrase-like_cat_sf"/>
</dbReference>
<dbReference type="EMBL" id="BAABJR010000017">
    <property type="protein sequence ID" value="GAA5214175.1"/>
    <property type="molecule type" value="Genomic_DNA"/>
</dbReference>
<dbReference type="Gene3D" id="1.10.443.10">
    <property type="entry name" value="Intergrase catalytic core"/>
    <property type="match status" value="1"/>
</dbReference>